<keyword evidence="3" id="KW-0235">DNA replication</keyword>
<feature type="domain" description="NAD-dependent DNA ligase N-terminal" evidence="8">
    <location>
        <begin position="1"/>
        <end position="359"/>
    </location>
</feature>
<dbReference type="GO" id="GO:0003911">
    <property type="term" value="F:DNA ligase (NAD+) activity"/>
    <property type="evidence" value="ECO:0007669"/>
    <property type="project" value="UniProtKB-EC"/>
</dbReference>
<keyword evidence="5" id="KW-0520">NAD</keyword>
<dbReference type="InterPro" id="IPR013840">
    <property type="entry name" value="DNAligase_N"/>
</dbReference>
<evidence type="ECO:0000256" key="1">
    <source>
        <dbReference type="ARBA" id="ARBA00012722"/>
    </source>
</evidence>
<dbReference type="SMART" id="SM00532">
    <property type="entry name" value="LIGANc"/>
    <property type="match status" value="1"/>
</dbReference>
<proteinExistence type="predicted"/>
<name>A0A0F9B064_9ZZZZ</name>
<keyword evidence="2" id="KW-0436">Ligase</keyword>
<dbReference type="EC" id="6.5.1.2" evidence="1"/>
<dbReference type="InterPro" id="IPR004150">
    <property type="entry name" value="NAD_DNA_ligase_OB"/>
</dbReference>
<dbReference type="SUPFAM" id="SSF47781">
    <property type="entry name" value="RuvA domain 2-like"/>
    <property type="match status" value="1"/>
</dbReference>
<sequence length="413" mass="47371">KVGIDQSELFSKQKHIIPMTSQDKVTYPEEFKKWARKRNYNTFLIQFKLDGISIELQYKNGIFQRAVTRGDGQIGDDLSKNVRKMKGFLFKLTDNFTGAVRAEILLFHDIFNKKYSDKQNCRNTSAGISRRKDGVGCEDLNLIYYDAISITENTTFQNEIQKLKWLKEQNFPTVLTKTVHTPQEVIEVRENVINNIRNTLDYDIDGLIVKGKEIDLDDMKRAKPIKQIAFKFQAEQIETTLLGVEWSISGHNYTPVAIVENVHLMGTNVSRASLANPNLIKELKLKIGSEVIISKRGDIIPKIERVINTPTDAKDITVPLVCEVCNTLLENEGTRLFCPDEACPKRAYYHLKKWIKKLNVKHFSEKLILKPLFEIGKIQKIADLYKLRTSDLTRFDGVKETSAKKALKNLFAV</sequence>
<comment type="catalytic activity">
    <reaction evidence="7">
        <text>NAD(+) + (deoxyribonucleotide)n-3'-hydroxyl + 5'-phospho-(deoxyribonucleotide)m = (deoxyribonucleotide)n+m + AMP + beta-nicotinamide D-nucleotide.</text>
        <dbReference type="EC" id="6.5.1.2"/>
    </reaction>
</comment>
<evidence type="ECO:0000256" key="3">
    <source>
        <dbReference type="ARBA" id="ARBA00022705"/>
    </source>
</evidence>
<dbReference type="InterPro" id="IPR010994">
    <property type="entry name" value="RuvA_2-like"/>
</dbReference>
<dbReference type="AlphaFoldDB" id="A0A0F9B064"/>
<dbReference type="Pfam" id="PF03120">
    <property type="entry name" value="OB_DNA_ligase"/>
    <property type="match status" value="1"/>
</dbReference>
<evidence type="ECO:0000256" key="5">
    <source>
        <dbReference type="ARBA" id="ARBA00023027"/>
    </source>
</evidence>
<dbReference type="EMBL" id="LAZR01051957">
    <property type="protein sequence ID" value="KKK84034.1"/>
    <property type="molecule type" value="Genomic_DNA"/>
</dbReference>
<evidence type="ECO:0000256" key="2">
    <source>
        <dbReference type="ARBA" id="ARBA00022598"/>
    </source>
</evidence>
<dbReference type="SUPFAM" id="SSF50249">
    <property type="entry name" value="Nucleic acid-binding proteins"/>
    <property type="match status" value="1"/>
</dbReference>
<dbReference type="Gene3D" id="2.40.50.140">
    <property type="entry name" value="Nucleic acid-binding proteins"/>
    <property type="match status" value="1"/>
</dbReference>
<dbReference type="SUPFAM" id="SSF56091">
    <property type="entry name" value="DNA ligase/mRNA capping enzyme, catalytic domain"/>
    <property type="match status" value="1"/>
</dbReference>
<reference evidence="9" key="1">
    <citation type="journal article" date="2015" name="Nature">
        <title>Complex archaea that bridge the gap between prokaryotes and eukaryotes.</title>
        <authorList>
            <person name="Spang A."/>
            <person name="Saw J.H."/>
            <person name="Jorgensen S.L."/>
            <person name="Zaremba-Niedzwiedzka K."/>
            <person name="Martijn J."/>
            <person name="Lind A.E."/>
            <person name="van Eijk R."/>
            <person name="Schleper C."/>
            <person name="Guy L."/>
            <person name="Ettema T.J."/>
        </authorList>
    </citation>
    <scope>NUCLEOTIDE SEQUENCE</scope>
</reference>
<feature type="non-terminal residue" evidence="9">
    <location>
        <position position="413"/>
    </location>
</feature>
<evidence type="ECO:0000256" key="7">
    <source>
        <dbReference type="ARBA" id="ARBA00034005"/>
    </source>
</evidence>
<dbReference type="InterPro" id="IPR018239">
    <property type="entry name" value="DNA_ligase_AS"/>
</dbReference>
<dbReference type="InterPro" id="IPR012340">
    <property type="entry name" value="NA-bd_OB-fold"/>
</dbReference>
<dbReference type="GO" id="GO:0006260">
    <property type="term" value="P:DNA replication"/>
    <property type="evidence" value="ECO:0007669"/>
    <property type="project" value="UniProtKB-KW"/>
</dbReference>
<gene>
    <name evidence="9" type="ORF">LCGC14_2787410</name>
</gene>
<dbReference type="Pfam" id="PF01653">
    <property type="entry name" value="DNA_ligase_aden"/>
    <property type="match status" value="1"/>
</dbReference>
<dbReference type="Gene3D" id="3.30.470.30">
    <property type="entry name" value="DNA ligase/mRNA capping enzyme"/>
    <property type="match status" value="1"/>
</dbReference>
<dbReference type="Gene3D" id="1.10.150.20">
    <property type="entry name" value="5' to 3' exonuclease, C-terminal subdomain"/>
    <property type="match status" value="1"/>
</dbReference>
<comment type="caution">
    <text evidence="9">The sequence shown here is derived from an EMBL/GenBank/DDBJ whole genome shotgun (WGS) entry which is preliminary data.</text>
</comment>
<keyword evidence="6" id="KW-0234">DNA repair</keyword>
<dbReference type="PROSITE" id="PS01055">
    <property type="entry name" value="DNA_LIGASE_N1"/>
    <property type="match status" value="1"/>
</dbReference>
<organism evidence="9">
    <name type="scientific">marine sediment metagenome</name>
    <dbReference type="NCBI Taxonomy" id="412755"/>
    <lineage>
        <taxon>unclassified sequences</taxon>
        <taxon>metagenomes</taxon>
        <taxon>ecological metagenomes</taxon>
    </lineage>
</organism>
<evidence type="ECO:0000313" key="9">
    <source>
        <dbReference type="EMBL" id="KKK84034.1"/>
    </source>
</evidence>
<accession>A0A0F9B064</accession>
<keyword evidence="4" id="KW-0227">DNA damage</keyword>
<evidence type="ECO:0000256" key="4">
    <source>
        <dbReference type="ARBA" id="ARBA00022763"/>
    </source>
</evidence>
<evidence type="ECO:0000259" key="8">
    <source>
        <dbReference type="SMART" id="SM00532"/>
    </source>
</evidence>
<dbReference type="GO" id="GO:0006281">
    <property type="term" value="P:DNA repair"/>
    <property type="evidence" value="ECO:0007669"/>
    <property type="project" value="UniProtKB-KW"/>
</dbReference>
<feature type="non-terminal residue" evidence="9">
    <location>
        <position position="1"/>
    </location>
</feature>
<protein>
    <recommendedName>
        <fullName evidence="1">DNA ligase (NAD(+))</fullName>
        <ecNumber evidence="1">6.5.1.2</ecNumber>
    </recommendedName>
</protein>
<dbReference type="InterPro" id="IPR013839">
    <property type="entry name" value="DNAligase_adenylation"/>
</dbReference>
<evidence type="ECO:0000256" key="6">
    <source>
        <dbReference type="ARBA" id="ARBA00023204"/>
    </source>
</evidence>